<proteinExistence type="predicted"/>
<feature type="transmembrane region" description="Helical" evidence="1">
    <location>
        <begin position="224"/>
        <end position="242"/>
    </location>
</feature>
<evidence type="ECO:0000313" key="2">
    <source>
        <dbReference type="EMBL" id="MXP77674.1"/>
    </source>
</evidence>
<dbReference type="RefSeq" id="WP_159753174.1">
    <property type="nucleotide sequence ID" value="NZ_CASSPE010000121.1"/>
</dbReference>
<name>A0A7X3MJP2_9FIRM</name>
<keyword evidence="1" id="KW-0812">Transmembrane</keyword>
<evidence type="ECO:0000313" key="3">
    <source>
        <dbReference type="Proteomes" id="UP000460412"/>
    </source>
</evidence>
<feature type="transmembrane region" description="Helical" evidence="1">
    <location>
        <begin position="319"/>
        <end position="342"/>
    </location>
</feature>
<feature type="transmembrane region" description="Helical" evidence="1">
    <location>
        <begin position="248"/>
        <end position="268"/>
    </location>
</feature>
<dbReference type="EMBL" id="WUQX01000001">
    <property type="protein sequence ID" value="MXP77674.1"/>
    <property type="molecule type" value="Genomic_DNA"/>
</dbReference>
<evidence type="ECO:0000256" key="1">
    <source>
        <dbReference type="SAM" id="Phobius"/>
    </source>
</evidence>
<feature type="transmembrane region" description="Helical" evidence="1">
    <location>
        <begin position="362"/>
        <end position="378"/>
    </location>
</feature>
<keyword evidence="3" id="KW-1185">Reference proteome</keyword>
<gene>
    <name evidence="2" type="ORF">GN277_20665</name>
</gene>
<feature type="transmembrane region" description="Helical" evidence="1">
    <location>
        <begin position="20"/>
        <end position="37"/>
    </location>
</feature>
<feature type="transmembrane region" description="Helical" evidence="1">
    <location>
        <begin position="289"/>
        <end position="313"/>
    </location>
</feature>
<reference evidence="2 3" key="1">
    <citation type="submission" date="2019-12" db="EMBL/GenBank/DDBJ databases">
        <title>Sporaefaciens musculi gen. nov., sp. nov., a novel bacterium isolated from the caecum of an obese mouse.</title>
        <authorList>
            <person name="Rasmussen T.S."/>
            <person name="Streidl T."/>
            <person name="Hitch T.C.A."/>
            <person name="Wortmann E."/>
            <person name="Deptula P."/>
            <person name="Hansen M."/>
            <person name="Nielsen D.S."/>
            <person name="Clavel T."/>
            <person name="Vogensen F.K."/>
        </authorList>
    </citation>
    <scope>NUCLEOTIDE SEQUENCE [LARGE SCALE GENOMIC DNA]</scope>
    <source>
        <strain evidence="2 3">WCA-9-b2</strain>
    </source>
</reference>
<protein>
    <submittedName>
        <fullName evidence="2">Uncharacterized protein</fullName>
    </submittedName>
</protein>
<feature type="transmembrane region" description="Helical" evidence="1">
    <location>
        <begin position="144"/>
        <end position="162"/>
    </location>
</feature>
<feature type="transmembrane region" description="Helical" evidence="1">
    <location>
        <begin position="118"/>
        <end position="137"/>
    </location>
</feature>
<keyword evidence="1" id="KW-0472">Membrane</keyword>
<sequence>MKMTFKAFAKKLFGVNYDRLIRTFFIYLIIFWGLFIADLRMQIAPFILYLMVSAFTAGMMWQALSSADNAANMQNMFMLPFDSRKFVFSYTAALGAYILLTKTAALLTVVLAVSKRSILEILGSILCAVNAVLMTAAAYSLKKYLYAVGFWGAGLIAVILFWGNSPWFMPFLVVNSALAVLLLYGADAYSFYLLDSKNSHAVKSWKHHSVWRYLLRYLICHKNYMMNTVVLWCAACVLPLFFKQTEGQFIAPIGFAILSLNTPICILLSCDPSLLQAVHFLPNQEKAFCIPYALFIFVCNMSADMIFLCSLQIQNGGVTVFTIITAVCFAILSSISSVLLEWFYPIKSWKIENDLWHHPRKYVVPVVMLLLAAALGTLP</sequence>
<feature type="transmembrane region" description="Helical" evidence="1">
    <location>
        <begin position="168"/>
        <end position="194"/>
    </location>
</feature>
<feature type="transmembrane region" description="Helical" evidence="1">
    <location>
        <begin position="86"/>
        <end position="112"/>
    </location>
</feature>
<dbReference type="AlphaFoldDB" id="A0A7X3MJP2"/>
<keyword evidence="1" id="KW-1133">Transmembrane helix</keyword>
<dbReference type="Proteomes" id="UP000460412">
    <property type="component" value="Unassembled WGS sequence"/>
</dbReference>
<accession>A0A7X3MJP2</accession>
<feature type="transmembrane region" description="Helical" evidence="1">
    <location>
        <begin position="43"/>
        <end position="65"/>
    </location>
</feature>
<organism evidence="2 3">
    <name type="scientific">Sporofaciens musculi</name>
    <dbReference type="NCBI Taxonomy" id="2681861"/>
    <lineage>
        <taxon>Bacteria</taxon>
        <taxon>Bacillati</taxon>
        <taxon>Bacillota</taxon>
        <taxon>Clostridia</taxon>
        <taxon>Lachnospirales</taxon>
        <taxon>Lachnospiraceae</taxon>
        <taxon>Sporofaciens</taxon>
    </lineage>
</organism>
<comment type="caution">
    <text evidence="2">The sequence shown here is derived from an EMBL/GenBank/DDBJ whole genome shotgun (WGS) entry which is preliminary data.</text>
</comment>